<evidence type="ECO:0000313" key="2">
    <source>
        <dbReference type="EMBL" id="CEG58631.1"/>
    </source>
</evidence>
<gene>
    <name evidence="2" type="ORF">LFA_3299</name>
</gene>
<sequence length="605" mass="69560">MPRDNNLFPFNPYIHGTSSQTLSLMKNTDFQLMPIVAMLNNFKVAPMVGELTQGGFAIIGNGSNDDTIIGATSFGRMKHEHYDLDKIIESYTKLPHNVALNSNKENFNETLKAAHKAAFSQLNLLMIYLVRLRQLGVQVSDIMSLDDINILKESLDATVQFYYFILCIQKHIFIDAAAMELFKEENNLEGGYAVGDYIIHFFSFGRFIEKLRKSQLNIEEIYNSPSSENINKLLEFIKIPNGTQEKVERYSLGEANFIAKRDYHFFTAHKPELNCELFNEKIGGYLFCNRSGYSLTNYLEKYYEAYNLVQKHNKTSVSVPDFEKFHTEVLPYIEALKDRIQLCNTLIDADDKAFVPYEADDELITNPFPVVFVTEAKTLEVHEEEYRSRAPLKLGKEIVLVATDTVENQKRLRDYIQDNNVGPVEVCLFADLYALRSQPSNYFDAFASDDLLKAFEIAKEQNCEVQFSKLYRALSELNEKRYRFKGTNDVVYEELDKFFTDLQQNILTADKNKINFKGIQEICQRNKQENYALYATHRGILGAIDTILTILASLVVFYPITYLVRKSMGATHTFFATDTEKRVNNTLVVMDEVMNEMTIAESRLS</sequence>
<dbReference type="Proteomes" id="UP000032430">
    <property type="component" value="Chromosome I"/>
</dbReference>
<keyword evidence="1" id="KW-0472">Membrane</keyword>
<dbReference type="AlphaFoldDB" id="A0A098G9H9"/>
<proteinExistence type="predicted"/>
<organism evidence="2 3">
    <name type="scientific">Legionella fallonii LLAP-10</name>
    <dbReference type="NCBI Taxonomy" id="1212491"/>
    <lineage>
        <taxon>Bacteria</taxon>
        <taxon>Pseudomonadati</taxon>
        <taxon>Pseudomonadota</taxon>
        <taxon>Gammaproteobacteria</taxon>
        <taxon>Legionellales</taxon>
        <taxon>Legionellaceae</taxon>
        <taxon>Legionella</taxon>
    </lineage>
</organism>
<feature type="transmembrane region" description="Helical" evidence="1">
    <location>
        <begin position="540"/>
        <end position="564"/>
    </location>
</feature>
<accession>A0A098G9H9</accession>
<reference evidence="3" key="1">
    <citation type="submission" date="2014-09" db="EMBL/GenBank/DDBJ databases">
        <authorList>
            <person name="Gomez-Valero L."/>
        </authorList>
    </citation>
    <scope>NUCLEOTIDE SEQUENCE [LARGE SCALE GENOMIC DNA]</scope>
    <source>
        <strain evidence="3">ATCC700992</strain>
    </source>
</reference>
<keyword evidence="1" id="KW-0812">Transmembrane</keyword>
<keyword evidence="3" id="KW-1185">Reference proteome</keyword>
<evidence type="ECO:0000256" key="1">
    <source>
        <dbReference type="SAM" id="Phobius"/>
    </source>
</evidence>
<dbReference type="EMBL" id="LN614827">
    <property type="protein sequence ID" value="CEG58631.1"/>
    <property type="molecule type" value="Genomic_DNA"/>
</dbReference>
<protein>
    <submittedName>
        <fullName evidence="2">Uncharacterized protein</fullName>
    </submittedName>
</protein>
<evidence type="ECO:0000313" key="3">
    <source>
        <dbReference type="Proteomes" id="UP000032430"/>
    </source>
</evidence>
<name>A0A098G9H9_9GAMM</name>
<dbReference type="HOGENOM" id="CLU_451137_0_0_6"/>
<dbReference type="STRING" id="1212491.LFA_3299"/>
<keyword evidence="1" id="KW-1133">Transmembrane helix</keyword>
<dbReference type="KEGG" id="lfa:LFA_3299"/>